<name>A0A7X0D3J0_9HYPH</name>
<evidence type="ECO:0000313" key="1">
    <source>
        <dbReference type="EMBL" id="MBB6166228.1"/>
    </source>
</evidence>
<evidence type="ECO:0000313" key="2">
    <source>
        <dbReference type="Proteomes" id="UP000547879"/>
    </source>
</evidence>
<reference evidence="1 2" key="1">
    <citation type="submission" date="2020-08" db="EMBL/GenBank/DDBJ databases">
        <title>Genomic Encyclopedia of Type Strains, Phase IV (KMG-IV): sequencing the most valuable type-strain genomes for metagenomic binning, comparative biology and taxonomic classification.</title>
        <authorList>
            <person name="Goeker M."/>
        </authorList>
    </citation>
    <scope>NUCLEOTIDE SEQUENCE [LARGE SCALE GENOMIC DNA]</scope>
    <source>
        <strain evidence="1 2">DSM 100734</strain>
    </source>
</reference>
<proteinExistence type="predicted"/>
<comment type="caution">
    <text evidence="1">The sequence shown here is derived from an EMBL/GenBank/DDBJ whole genome shotgun (WGS) entry which is preliminary data.</text>
</comment>
<dbReference type="EMBL" id="JACHEG010000016">
    <property type="protein sequence ID" value="MBB6166228.1"/>
    <property type="molecule type" value="Genomic_DNA"/>
</dbReference>
<sequence length="57" mass="6150">MEDDTLRLFSDAEIEVLPPETRLAHPTKPPCASCGRPASTEEDCYGTMANATAGRLI</sequence>
<accession>A0A7X0D3J0</accession>
<dbReference type="AlphaFoldDB" id="A0A7X0D3J0"/>
<dbReference type="Proteomes" id="UP000547879">
    <property type="component" value="Unassembled WGS sequence"/>
</dbReference>
<gene>
    <name evidence="1" type="ORF">HNQ72_006079</name>
</gene>
<keyword evidence="2" id="KW-1185">Reference proteome</keyword>
<organism evidence="1 2">
    <name type="scientific">Rhizobium wenxiniae</name>
    <dbReference type="NCBI Taxonomy" id="1737357"/>
    <lineage>
        <taxon>Bacteria</taxon>
        <taxon>Pseudomonadati</taxon>
        <taxon>Pseudomonadota</taxon>
        <taxon>Alphaproteobacteria</taxon>
        <taxon>Hyphomicrobiales</taxon>
        <taxon>Rhizobiaceae</taxon>
        <taxon>Rhizobium/Agrobacterium group</taxon>
        <taxon>Rhizobium</taxon>
    </lineage>
</organism>
<protein>
    <submittedName>
        <fullName evidence="1">Uncharacterized protein</fullName>
    </submittedName>
</protein>